<reference evidence="1" key="1">
    <citation type="journal article" date="2012" name="Science">
        <title>Fermentation, hydrogen, and sulfur metabolism in multiple uncultivated bacterial phyla.</title>
        <authorList>
            <person name="Wrighton K.C."/>
            <person name="Thomas B.C."/>
            <person name="Sharon I."/>
            <person name="Miller C.S."/>
            <person name="Castelle C.J."/>
            <person name="VerBerkmoes N.C."/>
            <person name="Wilkins M.J."/>
            <person name="Hettich R.L."/>
            <person name="Lipton M.S."/>
            <person name="Williams K.H."/>
            <person name="Long P.E."/>
            <person name="Banfield J.F."/>
        </authorList>
    </citation>
    <scope>NUCLEOTIDE SEQUENCE [LARGE SCALE GENOMIC DNA]</scope>
</reference>
<organism evidence="1">
    <name type="scientific">uncultured bacterium</name>
    <name type="common">gcode 4</name>
    <dbReference type="NCBI Taxonomy" id="1234023"/>
    <lineage>
        <taxon>Bacteria</taxon>
        <taxon>environmental samples</taxon>
    </lineage>
</organism>
<sequence>MKNIINKELLLKIIEEAIKSLYKNDIDLIEYKSSERNIMATLNCYLKSDKRLSDYDIDIEYNREWGNGDSKRDYNKSPNTADLLIHTRWSNSEWNLLYLEAKTYFNITEKEKENDINTIRFCKTKFSYEYWMFICFNKENVKYELYYNQSMIQWTFNFWYI</sequence>
<protein>
    <submittedName>
        <fullName evidence="1">Uncharacterized protein</fullName>
    </submittedName>
</protein>
<dbReference type="EMBL" id="AMFJ01028927">
    <property type="protein sequence ID" value="EKD44249.1"/>
    <property type="molecule type" value="Genomic_DNA"/>
</dbReference>
<name>K2A2M9_9BACT</name>
<accession>K2A2M9</accession>
<dbReference type="AlphaFoldDB" id="K2A2M9"/>
<gene>
    <name evidence="1" type="ORF">ACD_71C00196G0003</name>
</gene>
<comment type="caution">
    <text evidence="1">The sequence shown here is derived from an EMBL/GenBank/DDBJ whole genome shotgun (WGS) entry which is preliminary data.</text>
</comment>
<proteinExistence type="predicted"/>
<evidence type="ECO:0000313" key="1">
    <source>
        <dbReference type="EMBL" id="EKD44249.1"/>
    </source>
</evidence>